<feature type="transmembrane region" description="Helical" evidence="2">
    <location>
        <begin position="512"/>
        <end position="543"/>
    </location>
</feature>
<feature type="transmembrane region" description="Helical" evidence="2">
    <location>
        <begin position="756"/>
        <end position="776"/>
    </location>
</feature>
<feature type="transmembrane region" description="Helical" evidence="2">
    <location>
        <begin position="450"/>
        <end position="470"/>
    </location>
</feature>
<feature type="transmembrane region" description="Helical" evidence="2">
    <location>
        <begin position="420"/>
        <end position="438"/>
    </location>
</feature>
<comment type="caution">
    <text evidence="3">The sequence shown here is derived from an EMBL/GenBank/DDBJ whole genome shotgun (WGS) entry which is preliminary data.</text>
</comment>
<keyword evidence="2" id="KW-1133">Transmembrane helix</keyword>
<sequence length="886" mass="96863">MESFLLGILVLVTVAGAVLSFQHVGKLSRMQIHIEQLERRLRAFEQKSASSKPAPRVESITTSKRDASASALEGVSKPRASSNPSSPPTLISYVEKHQQGLVNAIKGNGLLWLGGLVLAVGGIFLANYAIESGFVSAELRVILGGVFGVSLVVASEFLARHRIRFSIYSPAVCAALASGGMVTCYAMTLVAFNYYGFLSPFIAFATLAFIALGAVSLSLRFGPLLAFIGILGAFAIPALVNTGSNNIPLLLAFVSLVSLSGVWVAQKVAAVWLWRVSFLGQFLWALVGLSSTEASHFVAWLCFSVFSTYLFALVRTLGWSLMATQHQGMTLRSLFAQRQQLAAISLVLIVIHGFLIQYGSNEKIWISAFTLAALLLIAPIRHSAFDVWPALMLVTGLTHFAMLRPAEGPIDLSFILSGKYLFSQLLAAGLCVYGGMLARKHNTHDTARPAFWLYMVVSPVALYGVSYALAPSKITDVLYGIWALELALIALISALVTLRVNPHIEKLSFSVLANACLTLCFTMVLDAAILSLALAIQVAMVSIQSAKYRVALPDWLFKALLIAVLLRLTGAPWLADYADEHIFSIHWTAVVYPAVFLSLWLARKYNPSPTLKVWLEGALLHVVALFITTEPSYWLTGAYPELFLASYTEKVFLALGWVALAVTYWHRACVAQQLAKLYRVAGFILMIGAFWLHLDISVVNNPFVFPQNTGGNAVLNYMALQWLAPALLLSTLWLPPWFKVLPSSASQIKALISGPCLKGVVVIIGLFLVLYINSIIRRLFHHGHVEFGLGIGQAEQYTYSVVWLILATLTIFLGQYMDKDRSVKLGFGLLTVVLLKAFIIDMSSLEGLYRALSFIGLGLSLVGIGWLFQKFNMESDRPRDQASPVT</sequence>
<feature type="transmembrane region" description="Helical" evidence="2">
    <location>
        <begin position="6"/>
        <end position="24"/>
    </location>
</feature>
<gene>
    <name evidence="3" type="ORF">DCW74_05640</name>
    <name evidence="4" type="ORF">DEB45_05260</name>
</gene>
<reference evidence="5 6" key="1">
    <citation type="journal article" date="2018" name="Nat. Biotechnol.">
        <title>A standardized bacterial taxonomy based on genome phylogeny substantially revises the tree of life.</title>
        <authorList>
            <person name="Parks D.H."/>
            <person name="Chuvochina M."/>
            <person name="Waite D.W."/>
            <person name="Rinke C."/>
            <person name="Skarshewski A."/>
            <person name="Chaumeil P.A."/>
            <person name="Hugenholtz P."/>
        </authorList>
    </citation>
    <scope>NUCLEOTIDE SEQUENCE [LARGE SCALE GENOMIC DNA]</scope>
    <source>
        <strain evidence="4">UBA11621</strain>
        <strain evidence="3">UBA11978</strain>
    </source>
</reference>
<dbReference type="Proteomes" id="UP000264779">
    <property type="component" value="Unassembled WGS sequence"/>
</dbReference>
<dbReference type="InterPro" id="IPR019286">
    <property type="entry name" value="DUF2339_TM"/>
</dbReference>
<dbReference type="PANTHER" id="PTHR38434">
    <property type="entry name" value="BLL2549 PROTEIN"/>
    <property type="match status" value="1"/>
</dbReference>
<dbReference type="PIRSF" id="PIRSF035905">
    <property type="entry name" value="UCP035905_mp"/>
    <property type="match status" value="1"/>
</dbReference>
<organism evidence="3 5">
    <name type="scientific">Alteromonas australica</name>
    <dbReference type="NCBI Taxonomy" id="589873"/>
    <lineage>
        <taxon>Bacteria</taxon>
        <taxon>Pseudomonadati</taxon>
        <taxon>Pseudomonadota</taxon>
        <taxon>Gammaproteobacteria</taxon>
        <taxon>Alteromonadales</taxon>
        <taxon>Alteromonadaceae</taxon>
        <taxon>Alteromonas/Salinimonas group</taxon>
        <taxon>Alteromonas</taxon>
    </lineage>
</organism>
<keyword evidence="2" id="KW-0472">Membrane</keyword>
<dbReference type="Proteomes" id="UP000263517">
    <property type="component" value="Unassembled WGS sequence"/>
</dbReference>
<feature type="transmembrane region" description="Helical" evidence="2">
    <location>
        <begin position="581"/>
        <end position="601"/>
    </location>
</feature>
<feature type="transmembrane region" description="Helical" evidence="2">
    <location>
        <begin position="297"/>
        <end position="321"/>
    </location>
</feature>
<feature type="transmembrane region" description="Helical" evidence="2">
    <location>
        <begin position="714"/>
        <end position="735"/>
    </location>
</feature>
<feature type="transmembrane region" description="Helical" evidence="2">
    <location>
        <begin position="224"/>
        <end position="240"/>
    </location>
</feature>
<evidence type="ECO:0000313" key="3">
    <source>
        <dbReference type="EMBL" id="HAW75204.1"/>
    </source>
</evidence>
<name>A0A350P1N7_9ALTE</name>
<feature type="transmembrane region" description="Helical" evidence="2">
    <location>
        <begin position="110"/>
        <end position="130"/>
    </location>
</feature>
<evidence type="ECO:0000256" key="2">
    <source>
        <dbReference type="SAM" id="Phobius"/>
    </source>
</evidence>
<feature type="transmembrane region" description="Helical" evidence="2">
    <location>
        <begin position="272"/>
        <end position="291"/>
    </location>
</feature>
<dbReference type="EMBL" id="DONK01000076">
    <property type="protein sequence ID" value="HBU50651.1"/>
    <property type="molecule type" value="Genomic_DNA"/>
</dbReference>
<dbReference type="EMBL" id="DNAN01000193">
    <property type="protein sequence ID" value="HAW75204.1"/>
    <property type="molecule type" value="Genomic_DNA"/>
</dbReference>
<feature type="transmembrane region" description="Helical" evidence="2">
    <location>
        <begin position="246"/>
        <end position="265"/>
    </location>
</feature>
<keyword evidence="2" id="KW-0812">Transmembrane</keyword>
<feature type="transmembrane region" description="Helical" evidence="2">
    <location>
        <begin position="796"/>
        <end position="813"/>
    </location>
</feature>
<proteinExistence type="predicted"/>
<feature type="region of interest" description="Disordered" evidence="1">
    <location>
        <begin position="45"/>
        <end position="88"/>
    </location>
</feature>
<dbReference type="PANTHER" id="PTHR38434:SF1">
    <property type="entry name" value="BLL2549 PROTEIN"/>
    <property type="match status" value="1"/>
</dbReference>
<feature type="transmembrane region" description="Helical" evidence="2">
    <location>
        <begin position="477"/>
        <end position="500"/>
    </location>
</feature>
<evidence type="ECO:0000313" key="6">
    <source>
        <dbReference type="Proteomes" id="UP000264779"/>
    </source>
</evidence>
<evidence type="ECO:0000313" key="5">
    <source>
        <dbReference type="Proteomes" id="UP000263517"/>
    </source>
</evidence>
<feature type="transmembrane region" description="Helical" evidence="2">
    <location>
        <begin position="613"/>
        <end position="635"/>
    </location>
</feature>
<feature type="transmembrane region" description="Helical" evidence="2">
    <location>
        <begin position="825"/>
        <end position="842"/>
    </location>
</feature>
<feature type="transmembrane region" description="Helical" evidence="2">
    <location>
        <begin position="848"/>
        <end position="868"/>
    </location>
</feature>
<dbReference type="RefSeq" id="WP_196897645.1">
    <property type="nucleotide sequence ID" value="NZ_CALBIY010000029.1"/>
</dbReference>
<feature type="transmembrane region" description="Helical" evidence="2">
    <location>
        <begin position="364"/>
        <end position="382"/>
    </location>
</feature>
<dbReference type="InterPro" id="IPR014600">
    <property type="entry name" value="UCP035905_mem"/>
</dbReference>
<feature type="transmembrane region" description="Helical" evidence="2">
    <location>
        <begin position="341"/>
        <end position="358"/>
    </location>
</feature>
<dbReference type="Pfam" id="PF10101">
    <property type="entry name" value="DUF2339"/>
    <property type="match status" value="1"/>
</dbReference>
<feature type="transmembrane region" description="Helical" evidence="2">
    <location>
        <begin position="198"/>
        <end position="217"/>
    </location>
</feature>
<dbReference type="AlphaFoldDB" id="A0A350P1N7"/>
<feature type="transmembrane region" description="Helical" evidence="2">
    <location>
        <begin position="647"/>
        <end position="665"/>
    </location>
</feature>
<feature type="transmembrane region" description="Helical" evidence="2">
    <location>
        <begin position="677"/>
        <end position="694"/>
    </location>
</feature>
<accession>A0A350P1N7</accession>
<evidence type="ECO:0000313" key="4">
    <source>
        <dbReference type="EMBL" id="HBU50651.1"/>
    </source>
</evidence>
<protein>
    <submittedName>
        <fullName evidence="3">DUF2339 domain-containing protein</fullName>
    </submittedName>
</protein>
<feature type="transmembrane region" description="Helical" evidence="2">
    <location>
        <begin position="142"/>
        <end position="159"/>
    </location>
</feature>
<evidence type="ECO:0000256" key="1">
    <source>
        <dbReference type="SAM" id="MobiDB-lite"/>
    </source>
</evidence>